<keyword evidence="3" id="KW-0479">Metal-binding</keyword>
<dbReference type="GO" id="GO:0034657">
    <property type="term" value="C:GID complex"/>
    <property type="evidence" value="ECO:0007669"/>
    <property type="project" value="TreeGrafter"/>
</dbReference>
<protein>
    <submittedName>
        <fullName evidence="10">Protein RMD5-like</fullName>
    </submittedName>
</protein>
<dbReference type="InterPro" id="IPR045098">
    <property type="entry name" value="Fyv10_fam"/>
</dbReference>
<evidence type="ECO:0000259" key="8">
    <source>
        <dbReference type="PROSITE" id="PS50897"/>
    </source>
</evidence>
<evidence type="ECO:0000313" key="11">
    <source>
        <dbReference type="Proteomes" id="UP000247409"/>
    </source>
</evidence>
<evidence type="ECO:0000256" key="6">
    <source>
        <dbReference type="PROSITE-ProRule" id="PRU01215"/>
    </source>
</evidence>
<feature type="domain" description="CTLH" evidence="8">
    <location>
        <begin position="189"/>
        <end position="246"/>
    </location>
</feature>
<feature type="region of interest" description="Disordered" evidence="7">
    <location>
        <begin position="40"/>
        <end position="88"/>
    </location>
</feature>
<gene>
    <name evidence="10" type="ORF">BWQ96_08635</name>
</gene>
<keyword evidence="11" id="KW-1185">Reference proteome</keyword>
<evidence type="ECO:0000256" key="1">
    <source>
        <dbReference type="ARBA" id="ARBA00004496"/>
    </source>
</evidence>
<dbReference type="InterPro" id="IPR013144">
    <property type="entry name" value="CRA_dom"/>
</dbReference>
<dbReference type="EMBL" id="NBIV01000205">
    <property type="protein sequence ID" value="PXF41624.1"/>
    <property type="molecule type" value="Genomic_DNA"/>
</dbReference>
<dbReference type="Pfam" id="PF10607">
    <property type="entry name" value="CTLH"/>
    <property type="match status" value="1"/>
</dbReference>
<dbReference type="GO" id="GO:0061630">
    <property type="term" value="F:ubiquitin protein ligase activity"/>
    <property type="evidence" value="ECO:0007669"/>
    <property type="project" value="InterPro"/>
</dbReference>
<evidence type="ECO:0000256" key="7">
    <source>
        <dbReference type="SAM" id="MobiDB-lite"/>
    </source>
</evidence>
<dbReference type="GO" id="GO:0043161">
    <property type="term" value="P:proteasome-mediated ubiquitin-dependent protein catabolic process"/>
    <property type="evidence" value="ECO:0007669"/>
    <property type="project" value="InterPro"/>
</dbReference>
<dbReference type="SMART" id="SM00668">
    <property type="entry name" value="CTLH"/>
    <property type="match status" value="1"/>
</dbReference>
<dbReference type="Gene3D" id="3.30.40.10">
    <property type="entry name" value="Zinc/RING finger domain, C3HC4 (zinc finger)"/>
    <property type="match status" value="1"/>
</dbReference>
<dbReference type="Proteomes" id="UP000247409">
    <property type="component" value="Unassembled WGS sequence"/>
</dbReference>
<dbReference type="PROSITE" id="PS51867">
    <property type="entry name" value="ZF_RING_GID"/>
    <property type="match status" value="1"/>
</dbReference>
<dbReference type="InterPro" id="IPR044063">
    <property type="entry name" value="ZF_RING_GID"/>
</dbReference>
<feature type="compositionally biased region" description="Low complexity" evidence="7">
    <location>
        <begin position="75"/>
        <end position="88"/>
    </location>
</feature>
<dbReference type="OrthoDB" id="1933281at2759"/>
<evidence type="ECO:0000256" key="4">
    <source>
        <dbReference type="ARBA" id="ARBA00022771"/>
    </source>
</evidence>
<sequence length="423" mass="47725">MESILNEYAVMLKRRQKATRSAETALDSMLSTIRSMRDALQQPNGNSHPTHIHPVKEEPELQESPSDPHAMQIEPSAANTNITTTTSESDTPSIVMHRLQQLHCATKSLQASLLTDHKSVGAAINKFGRTIDAATSTTLADLCAPSVRLNTCKINEAIATHLFREGLFDVGRNFLLEASVLLDDSHIQPFEQLYHILTAFRNHNLTPAIQWAQSNHQLLKQSNSHLEFRLHRLAYLNLLQQNRRSEALKYAQRHFRNFQNHINSVQKLMTCLLYAPNLSKSPYKNLVSPSHKEHIERSLSREYCRAQGLPRDSLLVTVVHCGTKAIPMLLKAAKLAPNLRELGMDDALPVEVDVGRHCQFHSIFTCPVSKEEAYEGNNAPMILPCGHVLSKQSITRLPRGSPRFKCPYCPMEQNAKECHELRF</sequence>
<reference evidence="10 11" key="1">
    <citation type="journal article" date="2018" name="Mol. Biol. Evol.">
        <title>Analysis of the draft genome of the red seaweed Gracilariopsis chorda provides insights into genome size evolution in Rhodophyta.</title>
        <authorList>
            <person name="Lee J."/>
            <person name="Yang E.C."/>
            <person name="Graf L."/>
            <person name="Yang J.H."/>
            <person name="Qiu H."/>
            <person name="Zel Zion U."/>
            <person name="Chan C.X."/>
            <person name="Stephens T.G."/>
            <person name="Weber A.P.M."/>
            <person name="Boo G.H."/>
            <person name="Boo S.M."/>
            <person name="Kim K.M."/>
            <person name="Shin Y."/>
            <person name="Jung M."/>
            <person name="Lee S.J."/>
            <person name="Yim H.S."/>
            <person name="Lee J.H."/>
            <person name="Bhattacharya D."/>
            <person name="Yoon H.S."/>
        </authorList>
    </citation>
    <scope>NUCLEOTIDE SEQUENCE [LARGE SCALE GENOMIC DNA]</scope>
    <source>
        <strain evidence="10 11">SKKU-2015</strain>
        <tissue evidence="10">Whole body</tissue>
    </source>
</reference>
<keyword evidence="5" id="KW-0862">Zinc</keyword>
<organism evidence="10 11">
    <name type="scientific">Gracilariopsis chorda</name>
    <dbReference type="NCBI Taxonomy" id="448386"/>
    <lineage>
        <taxon>Eukaryota</taxon>
        <taxon>Rhodophyta</taxon>
        <taxon>Florideophyceae</taxon>
        <taxon>Rhodymeniophycidae</taxon>
        <taxon>Gracilariales</taxon>
        <taxon>Gracilariaceae</taxon>
        <taxon>Gracilariopsis</taxon>
    </lineage>
</organism>
<evidence type="ECO:0000256" key="2">
    <source>
        <dbReference type="ARBA" id="ARBA00022490"/>
    </source>
</evidence>
<feature type="domain" description="RING-Gid-type" evidence="9">
    <location>
        <begin position="366"/>
        <end position="409"/>
    </location>
</feature>
<dbReference type="PROSITE" id="PS50897">
    <property type="entry name" value="CTLH"/>
    <property type="match status" value="1"/>
</dbReference>
<comment type="subcellular location">
    <subcellularLocation>
        <location evidence="1">Cytoplasm</location>
    </subcellularLocation>
</comment>
<evidence type="ECO:0000256" key="3">
    <source>
        <dbReference type="ARBA" id="ARBA00022723"/>
    </source>
</evidence>
<dbReference type="STRING" id="448386.A0A2V3IHQ4"/>
<dbReference type="GO" id="GO:0008270">
    <property type="term" value="F:zinc ion binding"/>
    <property type="evidence" value="ECO:0007669"/>
    <property type="project" value="UniProtKB-KW"/>
</dbReference>
<keyword evidence="4 6" id="KW-0863">Zinc-finger</keyword>
<dbReference type="PANTHER" id="PTHR12170">
    <property type="entry name" value="MACROPHAGE ERYTHROBLAST ATTACHER-RELATED"/>
    <property type="match status" value="1"/>
</dbReference>
<feature type="zinc finger region" description="RING-Gid-type" evidence="6">
    <location>
        <begin position="366"/>
        <end position="409"/>
    </location>
</feature>
<name>A0A2V3IHQ4_9FLOR</name>
<evidence type="ECO:0000256" key="5">
    <source>
        <dbReference type="ARBA" id="ARBA00022833"/>
    </source>
</evidence>
<accession>A0A2V3IHQ4</accession>
<dbReference type="PANTHER" id="PTHR12170:SF3">
    <property type="entry name" value="GH10162P"/>
    <property type="match status" value="1"/>
</dbReference>
<comment type="caution">
    <text evidence="10">The sequence shown here is derived from an EMBL/GenBank/DDBJ whole genome shotgun (WGS) entry which is preliminary data.</text>
</comment>
<dbReference type="SMART" id="SM00757">
    <property type="entry name" value="CRA"/>
    <property type="match status" value="1"/>
</dbReference>
<keyword evidence="2" id="KW-0963">Cytoplasm</keyword>
<dbReference type="FunFam" id="3.30.40.10:FF:000143">
    <property type="entry name" value="Regulator of gluconeogenesis Rmd5"/>
    <property type="match status" value="1"/>
</dbReference>
<dbReference type="InterPro" id="IPR013083">
    <property type="entry name" value="Znf_RING/FYVE/PHD"/>
</dbReference>
<dbReference type="GO" id="GO:0005634">
    <property type="term" value="C:nucleus"/>
    <property type="evidence" value="ECO:0007669"/>
    <property type="project" value="TreeGrafter"/>
</dbReference>
<evidence type="ECO:0000259" key="9">
    <source>
        <dbReference type="PROSITE" id="PS51867"/>
    </source>
</evidence>
<dbReference type="AlphaFoldDB" id="A0A2V3IHQ4"/>
<dbReference type="InterPro" id="IPR027370">
    <property type="entry name" value="Znf-RING_euk"/>
</dbReference>
<dbReference type="InterPro" id="IPR024964">
    <property type="entry name" value="CTLH/CRA"/>
</dbReference>
<evidence type="ECO:0000313" key="10">
    <source>
        <dbReference type="EMBL" id="PXF41624.1"/>
    </source>
</evidence>
<dbReference type="InterPro" id="IPR006595">
    <property type="entry name" value="CTLH_C"/>
</dbReference>
<proteinExistence type="predicted"/>
<dbReference type="SUPFAM" id="SSF57850">
    <property type="entry name" value="RING/U-box"/>
    <property type="match status" value="1"/>
</dbReference>
<dbReference type="Pfam" id="PF13445">
    <property type="entry name" value="zf-RING_UBOX"/>
    <property type="match status" value="1"/>
</dbReference>
<dbReference type="GO" id="GO:0005737">
    <property type="term" value="C:cytoplasm"/>
    <property type="evidence" value="ECO:0007669"/>
    <property type="project" value="UniProtKB-SubCell"/>
</dbReference>